<accession>A0ABD1ZDF6</accession>
<dbReference type="Proteomes" id="UP001605036">
    <property type="component" value="Unassembled WGS sequence"/>
</dbReference>
<feature type="compositionally biased region" description="Basic and acidic residues" evidence="1">
    <location>
        <begin position="8"/>
        <end position="17"/>
    </location>
</feature>
<protein>
    <submittedName>
        <fullName evidence="2">Uncharacterized protein</fullName>
    </submittedName>
</protein>
<sequence length="122" mass="13409">MAISVGTDKAHNEKAQEGEGFGTTGCPNSAGEGRKGQNQRTGGPFRIKPRRACEGHEHSEKTGAFGGLDMPEEMRDSMALGWRCAYKVFFLHDLNQSLLGKPLLHSKMTTEESKSKPRTKVF</sequence>
<evidence type="ECO:0000313" key="3">
    <source>
        <dbReference type="Proteomes" id="UP001605036"/>
    </source>
</evidence>
<proteinExistence type="predicted"/>
<evidence type="ECO:0000256" key="1">
    <source>
        <dbReference type="SAM" id="MobiDB-lite"/>
    </source>
</evidence>
<organism evidence="2 3">
    <name type="scientific">Riccia fluitans</name>
    <dbReference type="NCBI Taxonomy" id="41844"/>
    <lineage>
        <taxon>Eukaryota</taxon>
        <taxon>Viridiplantae</taxon>
        <taxon>Streptophyta</taxon>
        <taxon>Embryophyta</taxon>
        <taxon>Marchantiophyta</taxon>
        <taxon>Marchantiopsida</taxon>
        <taxon>Marchantiidae</taxon>
        <taxon>Marchantiales</taxon>
        <taxon>Ricciaceae</taxon>
        <taxon>Riccia</taxon>
    </lineage>
</organism>
<feature type="region of interest" description="Disordered" evidence="1">
    <location>
        <begin position="1"/>
        <end position="70"/>
    </location>
</feature>
<feature type="compositionally biased region" description="Basic and acidic residues" evidence="1">
    <location>
        <begin position="51"/>
        <end position="61"/>
    </location>
</feature>
<name>A0ABD1ZDF6_9MARC</name>
<keyword evidence="3" id="KW-1185">Reference proteome</keyword>
<dbReference type="AlphaFoldDB" id="A0ABD1ZDF6"/>
<evidence type="ECO:0000313" key="2">
    <source>
        <dbReference type="EMBL" id="KAL2644974.1"/>
    </source>
</evidence>
<comment type="caution">
    <text evidence="2">The sequence shown here is derived from an EMBL/GenBank/DDBJ whole genome shotgun (WGS) entry which is preliminary data.</text>
</comment>
<reference evidence="2 3" key="1">
    <citation type="submission" date="2024-09" db="EMBL/GenBank/DDBJ databases">
        <title>Chromosome-scale assembly of Riccia fluitans.</title>
        <authorList>
            <person name="Paukszto L."/>
            <person name="Sawicki J."/>
            <person name="Karawczyk K."/>
            <person name="Piernik-Szablinska J."/>
            <person name="Szczecinska M."/>
            <person name="Mazdziarz M."/>
        </authorList>
    </citation>
    <scope>NUCLEOTIDE SEQUENCE [LARGE SCALE GENOMIC DNA]</scope>
    <source>
        <strain evidence="2">Rf_01</strain>
        <tissue evidence="2">Aerial parts of the thallus</tissue>
    </source>
</reference>
<gene>
    <name evidence="2" type="ORF">R1flu_012561</name>
</gene>
<dbReference type="EMBL" id="JBHFFA010000002">
    <property type="protein sequence ID" value="KAL2644974.1"/>
    <property type="molecule type" value="Genomic_DNA"/>
</dbReference>